<evidence type="ECO:0000313" key="3">
    <source>
        <dbReference type="Proteomes" id="UP000467379"/>
    </source>
</evidence>
<sequence length="152" mass="16824">MTLQLAHEFSFWAALKPAVDFGAGPLGRRTYFEVTDGAATGKRFNATAFGGGGDWILVGPDNYARLDVRLQLKTDDGALVYVQYFGLLELNAKVAEVMASGGGTSYEDQYFRTAPRLETGDERYAWVNQSLFVARGHLLDGPKVEYEVYRVL</sequence>
<name>A0ABM7KTU3_9MYCO</name>
<dbReference type="InterPro" id="IPR020915">
    <property type="entry name" value="UPF0311"/>
</dbReference>
<dbReference type="RefSeq" id="WP_139799546.1">
    <property type="nucleotide sequence ID" value="NZ_AP022606.1"/>
</dbReference>
<accession>A0ABM7KTU3</accession>
<dbReference type="Gene3D" id="2.40.160.20">
    <property type="match status" value="1"/>
</dbReference>
<evidence type="ECO:0000313" key="2">
    <source>
        <dbReference type="EMBL" id="BBZ14393.1"/>
    </source>
</evidence>
<dbReference type="PANTHER" id="PTHR37315">
    <property type="entry name" value="UPF0311 PROTEIN BLR7842"/>
    <property type="match status" value="1"/>
</dbReference>
<dbReference type="PANTHER" id="PTHR37315:SF1">
    <property type="entry name" value="UPF0311 PROTEIN BLR7842"/>
    <property type="match status" value="1"/>
</dbReference>
<gene>
    <name evidence="2" type="ORF">MBRA_45880</name>
</gene>
<dbReference type="HAMAP" id="MF_00775">
    <property type="entry name" value="UPF0311"/>
    <property type="match status" value="1"/>
</dbReference>
<protein>
    <recommendedName>
        <fullName evidence="1">UPF0311 protein MBRA_45880</fullName>
    </recommendedName>
</protein>
<keyword evidence="3" id="KW-1185">Reference proteome</keyword>
<organism evidence="2 3">
    <name type="scientific">Mycobacterium branderi</name>
    <dbReference type="NCBI Taxonomy" id="43348"/>
    <lineage>
        <taxon>Bacteria</taxon>
        <taxon>Bacillati</taxon>
        <taxon>Actinomycetota</taxon>
        <taxon>Actinomycetes</taxon>
        <taxon>Mycobacteriales</taxon>
        <taxon>Mycobacteriaceae</taxon>
        <taxon>Mycobacterium</taxon>
    </lineage>
</organism>
<dbReference type="Proteomes" id="UP000467379">
    <property type="component" value="Chromosome"/>
</dbReference>
<dbReference type="Pfam" id="PF11578">
    <property type="entry name" value="DUF3237"/>
    <property type="match status" value="1"/>
</dbReference>
<dbReference type="EMBL" id="AP022606">
    <property type="protein sequence ID" value="BBZ14393.1"/>
    <property type="molecule type" value="Genomic_DNA"/>
</dbReference>
<comment type="similarity">
    <text evidence="1">Belongs to the UPF0311 family.</text>
</comment>
<reference evidence="2 3" key="1">
    <citation type="journal article" date="2019" name="Emerg. Microbes Infect.">
        <title>Comprehensive subspecies identification of 175 nontuberculous mycobacteria species based on 7547 genomic profiles.</title>
        <authorList>
            <person name="Matsumoto Y."/>
            <person name="Kinjo T."/>
            <person name="Motooka D."/>
            <person name="Nabeya D."/>
            <person name="Jung N."/>
            <person name="Uechi K."/>
            <person name="Horii T."/>
            <person name="Iida T."/>
            <person name="Fujita J."/>
            <person name="Nakamura S."/>
        </authorList>
    </citation>
    <scope>NUCLEOTIDE SEQUENCE [LARGE SCALE GENOMIC DNA]</scope>
    <source>
        <strain evidence="2 3">JCM 12687</strain>
    </source>
</reference>
<proteinExistence type="inferred from homology"/>
<evidence type="ECO:0000256" key="1">
    <source>
        <dbReference type="HAMAP-Rule" id="MF_00775"/>
    </source>
</evidence>